<gene>
    <name evidence="2" type="ORF">R3P38DRAFT_3215214</name>
</gene>
<dbReference type="EMBL" id="JAWWNJ010000078">
    <property type="protein sequence ID" value="KAK7005508.1"/>
    <property type="molecule type" value="Genomic_DNA"/>
</dbReference>
<proteinExistence type="predicted"/>
<evidence type="ECO:0000313" key="3">
    <source>
        <dbReference type="Proteomes" id="UP001362999"/>
    </source>
</evidence>
<reference evidence="2 3" key="1">
    <citation type="journal article" date="2024" name="J Genomics">
        <title>Draft genome sequencing and assembly of Favolaschia claudopus CIRM-BRFM 2984 isolated from oak limbs.</title>
        <authorList>
            <person name="Navarro D."/>
            <person name="Drula E."/>
            <person name="Chaduli D."/>
            <person name="Cazenave R."/>
            <person name="Ahrendt S."/>
            <person name="Wang J."/>
            <person name="Lipzen A."/>
            <person name="Daum C."/>
            <person name="Barry K."/>
            <person name="Grigoriev I.V."/>
            <person name="Favel A."/>
            <person name="Rosso M.N."/>
            <person name="Martin F."/>
        </authorList>
    </citation>
    <scope>NUCLEOTIDE SEQUENCE [LARGE SCALE GENOMIC DNA]</scope>
    <source>
        <strain evidence="2 3">CIRM-BRFM 2984</strain>
    </source>
</reference>
<evidence type="ECO:0000256" key="1">
    <source>
        <dbReference type="SAM" id="MobiDB-lite"/>
    </source>
</evidence>
<organism evidence="2 3">
    <name type="scientific">Favolaschia claudopus</name>
    <dbReference type="NCBI Taxonomy" id="2862362"/>
    <lineage>
        <taxon>Eukaryota</taxon>
        <taxon>Fungi</taxon>
        <taxon>Dikarya</taxon>
        <taxon>Basidiomycota</taxon>
        <taxon>Agaricomycotina</taxon>
        <taxon>Agaricomycetes</taxon>
        <taxon>Agaricomycetidae</taxon>
        <taxon>Agaricales</taxon>
        <taxon>Marasmiineae</taxon>
        <taxon>Mycenaceae</taxon>
        <taxon>Favolaschia</taxon>
    </lineage>
</organism>
<protein>
    <submittedName>
        <fullName evidence="2">Uncharacterized protein</fullName>
    </submittedName>
</protein>
<name>A0AAW0A8P9_9AGAR</name>
<sequence>MKVKCKFANHLSLSGTISLPNSPHPAHFLSTPHEHPHGETIPSHRDAGYGRDDPQHALLASANRRLQIPRCIAEFGQSEAAVEPLSDPVIAEGRMSGDISLPGGFIPEEDFLLEKDCF</sequence>
<keyword evidence="3" id="KW-1185">Reference proteome</keyword>
<feature type="region of interest" description="Disordered" evidence="1">
    <location>
        <begin position="22"/>
        <end position="53"/>
    </location>
</feature>
<dbReference type="AlphaFoldDB" id="A0AAW0A8P9"/>
<accession>A0AAW0A8P9</accession>
<comment type="caution">
    <text evidence="2">The sequence shown here is derived from an EMBL/GenBank/DDBJ whole genome shotgun (WGS) entry which is preliminary data.</text>
</comment>
<feature type="compositionally biased region" description="Basic and acidic residues" evidence="1">
    <location>
        <begin position="32"/>
        <end position="53"/>
    </location>
</feature>
<evidence type="ECO:0000313" key="2">
    <source>
        <dbReference type="EMBL" id="KAK7005508.1"/>
    </source>
</evidence>
<dbReference type="Proteomes" id="UP001362999">
    <property type="component" value="Unassembled WGS sequence"/>
</dbReference>